<evidence type="ECO:0000313" key="2">
    <source>
        <dbReference type="Proteomes" id="UP000315434"/>
    </source>
</evidence>
<dbReference type="Pfam" id="PF09234">
    <property type="entry name" value="DUF1963"/>
    <property type="match status" value="1"/>
</dbReference>
<dbReference type="OrthoDB" id="8376466at2"/>
<protein>
    <submittedName>
        <fullName evidence="1">DUF1963 domain-containing protein</fullName>
    </submittedName>
</protein>
<dbReference type="EMBL" id="SGNY01000007">
    <property type="protein sequence ID" value="TRA98498.1"/>
    <property type="molecule type" value="Genomic_DNA"/>
</dbReference>
<accession>A0A546XCL7</accession>
<dbReference type="Proteomes" id="UP000315434">
    <property type="component" value="Unassembled WGS sequence"/>
</dbReference>
<name>A0A546XCL7_RHIRH</name>
<comment type="caution">
    <text evidence="1">The sequence shown here is derived from an EMBL/GenBank/DDBJ whole genome shotgun (WGS) entry which is preliminary data.</text>
</comment>
<gene>
    <name evidence="1" type="ORF">EXN68_20550</name>
</gene>
<sequence length="317" mass="36152">MFNSIVTVEQAADLLRPHRAKAIRLERVWPPHQKTSLLSQIGGSPNFPPDWSWPKIDFPDSTSASLDFLAQINLEELPDMEDRDLLPREGMLYFFTLSLSHEPLQTFGSDAWRVLYYPHAPDGLPVRDAPDDAGWAKDYMYYSRMPGWEYREPGASPASLFPKCPIRFAIAELWAEPEFTGPDDPALGPFAATLLSQQMVWEPEPLGLTDRLMNLARRFGRPGNLKVPAASTRRNSVDLREMKMKMLVRDCLTLVMRDEDRGGYDQDKVLEDISLPYRADDAILLLNAVRNDWLENVMPIKTVLNSEGKYSDDLLLR</sequence>
<proteinExistence type="predicted"/>
<dbReference type="InterPro" id="IPR035948">
    <property type="entry name" value="YwqG-like_sf"/>
</dbReference>
<dbReference type="InterPro" id="IPR015315">
    <property type="entry name" value="DUF1963"/>
</dbReference>
<organism evidence="1 2">
    <name type="scientific">Rhizobium rhizogenes</name>
    <name type="common">Agrobacterium rhizogenes</name>
    <dbReference type="NCBI Taxonomy" id="359"/>
    <lineage>
        <taxon>Bacteria</taxon>
        <taxon>Pseudomonadati</taxon>
        <taxon>Pseudomonadota</taxon>
        <taxon>Alphaproteobacteria</taxon>
        <taxon>Hyphomicrobiales</taxon>
        <taxon>Rhizobiaceae</taxon>
        <taxon>Rhizobium/Agrobacterium group</taxon>
        <taxon>Rhizobium</taxon>
    </lineage>
</organism>
<dbReference type="AlphaFoldDB" id="A0A546XCL7"/>
<dbReference type="SUPFAM" id="SSF103032">
    <property type="entry name" value="Hypothetical protein YwqG"/>
    <property type="match status" value="1"/>
</dbReference>
<evidence type="ECO:0000313" key="1">
    <source>
        <dbReference type="EMBL" id="TRA98498.1"/>
    </source>
</evidence>
<reference evidence="1 2" key="1">
    <citation type="journal article" date="2019" name="Appl. Microbiol. Biotechnol.">
        <title>Differential efficiency of wild type rhizogenic strains for rol gene transformation of plants.</title>
        <authorList>
            <person name="Desmet S."/>
            <person name="De Keyser E."/>
            <person name="Van Vaerenbergh J."/>
            <person name="Baeyen S."/>
            <person name="Van Huylenbroeck J."/>
            <person name="Geelen D."/>
            <person name="Dhooghe E."/>
        </authorList>
    </citation>
    <scope>NUCLEOTIDE SEQUENCE [LARGE SCALE GENOMIC DNA]</scope>
    <source>
        <strain evidence="1 2">GBBC3284</strain>
    </source>
</reference>
<dbReference type="Gene3D" id="2.30.320.10">
    <property type="entry name" value="YwqG-like"/>
    <property type="match status" value="1"/>
</dbReference>
<dbReference type="RefSeq" id="WP_142842609.1">
    <property type="nucleotide sequence ID" value="NZ_SGNY01000007.1"/>
</dbReference>